<gene>
    <name evidence="1" type="ORF">QFC22_000013</name>
</gene>
<protein>
    <submittedName>
        <fullName evidence="1">Uncharacterized protein</fullName>
    </submittedName>
</protein>
<dbReference type="Proteomes" id="UP001243375">
    <property type="component" value="Unassembled WGS sequence"/>
</dbReference>
<proteinExistence type="predicted"/>
<evidence type="ECO:0000313" key="2">
    <source>
        <dbReference type="Proteomes" id="UP001243375"/>
    </source>
</evidence>
<sequence length="631" mass="70756">MSGTGLDHLATNAPLPGLLAGIDGNDRRRGVSFDYEPLASTLPVEGRRLMLHDELIDMQRQPTREASPDMTNYNDSMALEVRSLRGIYVEKTLNLAPAGQAPIDTGRLSSSIHVKDSIPTPSAGEVDVQEVVRTMRELMDETIEFEVMLYFAGKYEHHAVETRRPGTDVQRFDRKVVLENRLGTKSSDRDVTSVHNIGMSRLGPEPIGVVTEAVARARYGSRWAAAADRETARRVWFSLLEMDYTYAPEHNFTYIVQWDRQRSIEPANVNDEELVGFGPVSSHPLSRHTDMTFFLNRLHFIYPVRDFVDLVTGNDGVRYDFIEETHKSLIAVTGRLSPFYRVSADPEAFARNTRHATRLIAEQRAINCHGHLRILRLHRIYLGQSYKSAKFALSRDSVTQSVRFITEKHLNKRDRANIPLRYWAMNYALLTATIALFIGFCHSGMEENLTELRHCLAALKLQSGCSSLIASASTLQTLLGKSDSVYWGVDASRKRKEPLESHQGDLHNANRPFRSNEIACVPHKAQGRDNVAQPAVYTAQAQPSSHAWQNNQRAAHLPEGTADMAIHADPSHFVGPSQMDIPQGFDPGLLDSSFHTEDANLLEFFRYGLAQWPEDATNIWPPVNDFGGGGV</sequence>
<comment type="caution">
    <text evidence="1">The sequence shown here is derived from an EMBL/GenBank/DDBJ whole genome shotgun (WGS) entry which is preliminary data.</text>
</comment>
<organism evidence="1 2">
    <name type="scientific">Naganishia vaughanmartiniae</name>
    <dbReference type="NCBI Taxonomy" id="1424756"/>
    <lineage>
        <taxon>Eukaryota</taxon>
        <taxon>Fungi</taxon>
        <taxon>Dikarya</taxon>
        <taxon>Basidiomycota</taxon>
        <taxon>Agaricomycotina</taxon>
        <taxon>Tremellomycetes</taxon>
        <taxon>Filobasidiales</taxon>
        <taxon>Filobasidiaceae</taxon>
        <taxon>Naganishia</taxon>
    </lineage>
</organism>
<name>A0ACC2XN75_9TREE</name>
<accession>A0ACC2XN75</accession>
<evidence type="ECO:0000313" key="1">
    <source>
        <dbReference type="EMBL" id="KAJ9125060.1"/>
    </source>
</evidence>
<reference evidence="1" key="1">
    <citation type="submission" date="2023-04" db="EMBL/GenBank/DDBJ databases">
        <title>Draft Genome sequencing of Naganishia species isolated from polar environments using Oxford Nanopore Technology.</title>
        <authorList>
            <person name="Leo P."/>
            <person name="Venkateswaran K."/>
        </authorList>
    </citation>
    <scope>NUCLEOTIDE SEQUENCE</scope>
    <source>
        <strain evidence="1">MNA-CCFEE 5425</strain>
    </source>
</reference>
<dbReference type="EMBL" id="JASBWU010000001">
    <property type="protein sequence ID" value="KAJ9125060.1"/>
    <property type="molecule type" value="Genomic_DNA"/>
</dbReference>
<keyword evidence="2" id="KW-1185">Reference proteome</keyword>